<name>A0A0N4VA61_ENTVE</name>
<evidence type="ECO:0000313" key="2">
    <source>
        <dbReference type="EMBL" id="VDD92114.1"/>
    </source>
</evidence>
<organism evidence="4">
    <name type="scientific">Enterobius vermicularis</name>
    <name type="common">Human pinworm</name>
    <dbReference type="NCBI Taxonomy" id="51028"/>
    <lineage>
        <taxon>Eukaryota</taxon>
        <taxon>Metazoa</taxon>
        <taxon>Ecdysozoa</taxon>
        <taxon>Nematoda</taxon>
        <taxon>Chromadorea</taxon>
        <taxon>Rhabditida</taxon>
        <taxon>Spirurina</taxon>
        <taxon>Oxyuridomorpha</taxon>
        <taxon>Oxyuroidea</taxon>
        <taxon>Oxyuridae</taxon>
        <taxon>Enterobius</taxon>
    </lineage>
</organism>
<evidence type="ECO:0000313" key="3">
    <source>
        <dbReference type="Proteomes" id="UP000274131"/>
    </source>
</evidence>
<reference evidence="2 3" key="2">
    <citation type="submission" date="2018-10" db="EMBL/GenBank/DDBJ databases">
        <authorList>
            <consortium name="Pathogen Informatics"/>
        </authorList>
    </citation>
    <scope>NUCLEOTIDE SEQUENCE [LARGE SCALE GENOMIC DNA]</scope>
</reference>
<dbReference type="Proteomes" id="UP000274131">
    <property type="component" value="Unassembled WGS sequence"/>
</dbReference>
<gene>
    <name evidence="2" type="ORF">EVEC_LOCUS6865</name>
</gene>
<dbReference type="AlphaFoldDB" id="A0A0N4VA61"/>
<evidence type="ECO:0000256" key="1">
    <source>
        <dbReference type="SAM" id="MobiDB-lite"/>
    </source>
</evidence>
<sequence length="169" mass="18487">MATAGIQRAAEYRYTAPRICYSNTSFDKETRSVQVKSYSHISEEDRFRDGENSVSDFGNDRADNDSKSSLSECGEETDDEFSKSPLDCSLSSSLLFDDVPRTPRRPFSILDPSSPSLLTEGLFVTVGVAALALGGRMSYLSCQHVVTVIVCICVAVVCDKFSLREGGSR</sequence>
<keyword evidence="3" id="KW-1185">Reference proteome</keyword>
<accession>A0A0N4VA61</accession>
<proteinExistence type="predicted"/>
<dbReference type="OrthoDB" id="123971at2759"/>
<dbReference type="STRING" id="51028.A0A0N4VA61"/>
<reference evidence="4" key="1">
    <citation type="submission" date="2017-02" db="UniProtKB">
        <authorList>
            <consortium name="WormBaseParasite"/>
        </authorList>
    </citation>
    <scope>IDENTIFICATION</scope>
</reference>
<evidence type="ECO:0000313" key="4">
    <source>
        <dbReference type="WBParaSite" id="EVEC_0000734401-mRNA-1"/>
    </source>
</evidence>
<feature type="region of interest" description="Disordered" evidence="1">
    <location>
        <begin position="46"/>
        <end position="84"/>
    </location>
</feature>
<dbReference type="WBParaSite" id="EVEC_0000734401-mRNA-1">
    <property type="protein sequence ID" value="EVEC_0000734401-mRNA-1"/>
    <property type="gene ID" value="EVEC_0000734401"/>
</dbReference>
<dbReference type="EMBL" id="UXUI01008679">
    <property type="protein sequence ID" value="VDD92114.1"/>
    <property type="molecule type" value="Genomic_DNA"/>
</dbReference>
<protein>
    <submittedName>
        <fullName evidence="4">Pecanex-like protein</fullName>
    </submittedName>
</protein>